<dbReference type="PROSITE" id="PS00028">
    <property type="entry name" value="ZINC_FINGER_C2H2_1"/>
    <property type="match status" value="3"/>
</dbReference>
<evidence type="ECO:0000256" key="1">
    <source>
        <dbReference type="ARBA" id="ARBA00004123"/>
    </source>
</evidence>
<dbReference type="GO" id="GO:0005634">
    <property type="term" value="C:nucleus"/>
    <property type="evidence" value="ECO:0007669"/>
    <property type="project" value="UniProtKB-SubCell"/>
</dbReference>
<feature type="compositionally biased region" description="Basic and acidic residues" evidence="9">
    <location>
        <begin position="246"/>
        <end position="269"/>
    </location>
</feature>
<feature type="binding site" evidence="8">
    <location>
        <position position="63"/>
    </location>
    <ligand>
        <name>Zn(2+)</name>
        <dbReference type="ChEBI" id="CHEBI:29105"/>
    </ligand>
</feature>
<name>A0A1A9WM97_9MUSC</name>
<dbReference type="InterPro" id="IPR036236">
    <property type="entry name" value="Znf_C2H2_sf"/>
</dbReference>
<protein>
    <recommendedName>
        <fullName evidence="14">Protein krueppel</fullName>
    </recommendedName>
</protein>
<evidence type="ECO:0000256" key="8">
    <source>
        <dbReference type="PROSITE-ProRule" id="PRU01263"/>
    </source>
</evidence>
<organism evidence="12 13">
    <name type="scientific">Glossina brevipalpis</name>
    <dbReference type="NCBI Taxonomy" id="37001"/>
    <lineage>
        <taxon>Eukaryota</taxon>
        <taxon>Metazoa</taxon>
        <taxon>Ecdysozoa</taxon>
        <taxon>Arthropoda</taxon>
        <taxon>Hexapoda</taxon>
        <taxon>Insecta</taxon>
        <taxon>Pterygota</taxon>
        <taxon>Neoptera</taxon>
        <taxon>Endopterygota</taxon>
        <taxon>Diptera</taxon>
        <taxon>Brachycera</taxon>
        <taxon>Muscomorpha</taxon>
        <taxon>Hippoboscoidea</taxon>
        <taxon>Glossinidae</taxon>
        <taxon>Glossina</taxon>
    </lineage>
</organism>
<dbReference type="PANTHER" id="PTHR16515:SF66">
    <property type="entry name" value="C2H2-TYPE DOMAIN-CONTAINING PROTEIN"/>
    <property type="match status" value="1"/>
</dbReference>
<dbReference type="GO" id="GO:0010468">
    <property type="term" value="P:regulation of gene expression"/>
    <property type="evidence" value="ECO:0007669"/>
    <property type="project" value="TreeGrafter"/>
</dbReference>
<keyword evidence="5 8" id="KW-0862">Zinc</keyword>
<dbReference type="STRING" id="37001.A0A1A9WM97"/>
<feature type="compositionally biased region" description="Low complexity" evidence="9">
    <location>
        <begin position="449"/>
        <end position="458"/>
    </location>
</feature>
<dbReference type="SMART" id="SM00355">
    <property type="entry name" value="ZnF_C2H2"/>
    <property type="match status" value="3"/>
</dbReference>
<feature type="domain" description="C2H2-type" evidence="10">
    <location>
        <begin position="518"/>
        <end position="545"/>
    </location>
</feature>
<evidence type="ECO:0000256" key="2">
    <source>
        <dbReference type="ARBA" id="ARBA00022723"/>
    </source>
</evidence>
<dbReference type="EnsemblMetazoa" id="GBRI024807-RA">
    <property type="protein sequence ID" value="GBRI024807-PA"/>
    <property type="gene ID" value="GBRI024807"/>
</dbReference>
<dbReference type="InterPro" id="IPR050331">
    <property type="entry name" value="Zinc_finger"/>
</dbReference>
<reference evidence="12" key="2">
    <citation type="submission" date="2020-05" db="UniProtKB">
        <authorList>
            <consortium name="EnsemblMetazoa"/>
        </authorList>
    </citation>
    <scope>IDENTIFICATION</scope>
    <source>
        <strain evidence="12">IAEA</strain>
    </source>
</reference>
<evidence type="ECO:0000313" key="12">
    <source>
        <dbReference type="EnsemblMetazoa" id="GBRI024807-PA"/>
    </source>
</evidence>
<dbReference type="Gene3D" id="3.30.160.60">
    <property type="entry name" value="Classic Zinc Finger"/>
    <property type="match status" value="2"/>
</dbReference>
<keyword evidence="13" id="KW-1185">Reference proteome</keyword>
<dbReference type="SUPFAM" id="SSF57667">
    <property type="entry name" value="beta-beta-alpha zinc fingers"/>
    <property type="match status" value="2"/>
</dbReference>
<feature type="region of interest" description="Disordered" evidence="9">
    <location>
        <begin position="246"/>
        <end position="271"/>
    </location>
</feature>
<feature type="binding site" evidence="8">
    <location>
        <position position="13"/>
    </location>
    <ligand>
        <name>Zn(2+)</name>
        <dbReference type="ChEBI" id="CHEBI:29105"/>
    </ligand>
</feature>
<evidence type="ECO:0000313" key="13">
    <source>
        <dbReference type="Proteomes" id="UP000091820"/>
    </source>
</evidence>
<dbReference type="SMART" id="SM00868">
    <property type="entry name" value="zf-AD"/>
    <property type="match status" value="1"/>
</dbReference>
<feature type="domain" description="C2H2-type" evidence="10">
    <location>
        <begin position="462"/>
        <end position="489"/>
    </location>
</feature>
<reference evidence="13" key="1">
    <citation type="submission" date="2014-03" db="EMBL/GenBank/DDBJ databases">
        <authorList>
            <person name="Aksoy S."/>
            <person name="Warren W."/>
            <person name="Wilson R.K."/>
        </authorList>
    </citation>
    <scope>NUCLEOTIDE SEQUENCE [LARGE SCALE GENOMIC DNA]</scope>
    <source>
        <strain evidence="13">IAEA</strain>
    </source>
</reference>
<dbReference type="InterPro" id="IPR012934">
    <property type="entry name" value="Znf_AD"/>
</dbReference>
<dbReference type="SUPFAM" id="SSF57716">
    <property type="entry name" value="Glucocorticoid receptor-like (DNA-binding domain)"/>
    <property type="match status" value="1"/>
</dbReference>
<keyword evidence="4 7" id="KW-0863">Zinc-finger</keyword>
<dbReference type="PROSITE" id="PS51915">
    <property type="entry name" value="ZAD"/>
    <property type="match status" value="1"/>
</dbReference>
<dbReference type="PROSITE" id="PS50157">
    <property type="entry name" value="ZINC_FINGER_C2H2_2"/>
    <property type="match status" value="3"/>
</dbReference>
<evidence type="ECO:0008006" key="14">
    <source>
        <dbReference type="Google" id="ProtNLM"/>
    </source>
</evidence>
<dbReference type="Gene3D" id="3.40.1800.20">
    <property type="match status" value="1"/>
</dbReference>
<dbReference type="PANTHER" id="PTHR16515">
    <property type="entry name" value="PR DOMAIN ZINC FINGER PROTEIN"/>
    <property type="match status" value="1"/>
</dbReference>
<feature type="domain" description="ZAD" evidence="11">
    <location>
        <begin position="8"/>
        <end position="90"/>
    </location>
</feature>
<dbReference type="VEuPathDB" id="VectorBase:GBRI024807"/>
<dbReference type="Pfam" id="PF07776">
    <property type="entry name" value="zf-AD"/>
    <property type="match status" value="1"/>
</dbReference>
<dbReference type="Pfam" id="PF12874">
    <property type="entry name" value="zf-met"/>
    <property type="match status" value="1"/>
</dbReference>
<evidence type="ECO:0000256" key="9">
    <source>
        <dbReference type="SAM" id="MobiDB-lite"/>
    </source>
</evidence>
<evidence type="ECO:0000256" key="4">
    <source>
        <dbReference type="ARBA" id="ARBA00022771"/>
    </source>
</evidence>
<evidence type="ECO:0000256" key="3">
    <source>
        <dbReference type="ARBA" id="ARBA00022737"/>
    </source>
</evidence>
<dbReference type="InterPro" id="IPR013087">
    <property type="entry name" value="Znf_C2H2_type"/>
</dbReference>
<feature type="binding site" evidence="8">
    <location>
        <position position="10"/>
    </location>
    <ligand>
        <name>Zn(2+)</name>
        <dbReference type="ChEBI" id="CHEBI:29105"/>
    </ligand>
</feature>
<dbReference type="AlphaFoldDB" id="A0A1A9WM97"/>
<feature type="domain" description="C2H2-type" evidence="10">
    <location>
        <begin position="490"/>
        <end position="517"/>
    </location>
</feature>
<evidence type="ECO:0000256" key="7">
    <source>
        <dbReference type="PROSITE-ProRule" id="PRU00042"/>
    </source>
</evidence>
<sequence length="561" mass="65662">MEISIKWNICRVCLQEEPDPNKAPPGGHMRYLFDDNSKELAKEIYECAGLMMRPDDNLPQKICRHCLTVLRYAVNFRKTCRESEEYLQSVIERTKSASVLFKLDRRQNKRLNFLDKNIENSYPYYDRDEEDMLVDDETECYVKIDTRKRKLRSNRFDGHTRKYKKRSSDISISSKLRTIEENDFQIHESNVYNEDDAIEIIIDKDDDEKHVENIEIEINSENEEDETVKIENETLIDTYKSVNLNDAKHSQKYEEDNNKPNETYMKSDHNNNGLGSKITDFANLHDFITKLTNPERINKEENFTTEECEDQDHPDSDIVERDEIYLLLNDNKEPVEVSAVIEKENETIKEETNLDLENFEKLVELQVTNIAHETCGDDKRDDQYFEECTTKVSCAADTQHSQNTRVIVNEYILPDVDENEGAKGDEVIDKRENKYKAHSTQRSKKVQEANANSNPANSSNSMLCDLCGNEFSSRFLLNIHLRSHRQEKAHECELCLKRFTTACYLQAHMRVHAGEKNCDCRFCGRRFTDRSTHIRHERVHTSGTPFTCVFCTKSSPNFIFH</sequence>
<feature type="binding site" evidence="8">
    <location>
        <position position="66"/>
    </location>
    <ligand>
        <name>Zn(2+)</name>
        <dbReference type="ChEBI" id="CHEBI:29105"/>
    </ligand>
</feature>
<dbReference type="GO" id="GO:0008270">
    <property type="term" value="F:zinc ion binding"/>
    <property type="evidence" value="ECO:0007669"/>
    <property type="project" value="UniProtKB-UniRule"/>
</dbReference>
<dbReference type="Proteomes" id="UP000091820">
    <property type="component" value="Unassembled WGS sequence"/>
</dbReference>
<evidence type="ECO:0000259" key="10">
    <source>
        <dbReference type="PROSITE" id="PS50157"/>
    </source>
</evidence>
<comment type="subcellular location">
    <subcellularLocation>
        <location evidence="1">Nucleus</location>
    </subcellularLocation>
</comment>
<proteinExistence type="predicted"/>
<evidence type="ECO:0000256" key="5">
    <source>
        <dbReference type="ARBA" id="ARBA00022833"/>
    </source>
</evidence>
<keyword evidence="6" id="KW-0539">Nucleus</keyword>
<feature type="region of interest" description="Disordered" evidence="9">
    <location>
        <begin position="432"/>
        <end position="458"/>
    </location>
</feature>
<keyword evidence="3" id="KW-0677">Repeat</keyword>
<dbReference type="FunFam" id="3.30.160.60:FF:000446">
    <property type="entry name" value="Zinc finger protein"/>
    <property type="match status" value="1"/>
</dbReference>
<keyword evidence="2 8" id="KW-0479">Metal-binding</keyword>
<accession>A0A1A9WM97</accession>
<evidence type="ECO:0000256" key="6">
    <source>
        <dbReference type="ARBA" id="ARBA00023242"/>
    </source>
</evidence>
<evidence type="ECO:0000259" key="11">
    <source>
        <dbReference type="PROSITE" id="PS51915"/>
    </source>
</evidence>